<dbReference type="GeneID" id="86858008"/>
<dbReference type="Gene3D" id="1.10.132.20">
    <property type="entry name" value="Ribosome-recycling factor"/>
    <property type="match status" value="1"/>
</dbReference>
<dbReference type="HAMAP" id="MF_00040">
    <property type="entry name" value="RRF"/>
    <property type="match status" value="1"/>
</dbReference>
<protein>
    <recommendedName>
        <fullName evidence="5">Ribosome-recycling factor</fullName>
        <shortName evidence="5">RRF</shortName>
    </recommendedName>
    <alternativeName>
        <fullName evidence="5">Ribosome-releasing factor</fullName>
    </alternativeName>
</protein>
<organism evidence="10 11">
    <name type="scientific">Aerococcus urinae</name>
    <dbReference type="NCBI Taxonomy" id="1376"/>
    <lineage>
        <taxon>Bacteria</taxon>
        <taxon>Bacillati</taxon>
        <taxon>Bacillota</taxon>
        <taxon>Bacilli</taxon>
        <taxon>Lactobacillales</taxon>
        <taxon>Aerococcaceae</taxon>
        <taxon>Aerococcus</taxon>
    </lineage>
</organism>
<dbReference type="Proteomes" id="UP000594771">
    <property type="component" value="Chromosome"/>
</dbReference>
<sequence length="186" mass="21085">MDINNLFTETKNRMKKSEQSLQNELGKIRAGVANASLLNGIYVEYYGVDTPLNQIASITIPEPRMLMVTPYDRSALDNIDRAIQMSDIGIAPTNDGEKIRLVIPALTQERRQELSKLVGRDLEDAKIAIRNIRRDANDTIKKAEKDGEITEDDARRNEKEVQKITDEVTERLEKIASDKEDEILNS</sequence>
<dbReference type="GO" id="GO:0006415">
    <property type="term" value="P:translational termination"/>
    <property type="evidence" value="ECO:0007669"/>
    <property type="project" value="UniProtKB-UniRule"/>
</dbReference>
<dbReference type="EMBL" id="JAOTML010000001">
    <property type="protein sequence ID" value="MCY3052621.1"/>
    <property type="molecule type" value="Genomic_DNA"/>
</dbReference>
<evidence type="ECO:0000313" key="8">
    <source>
        <dbReference type="EMBL" id="MCY3052621.1"/>
    </source>
</evidence>
<evidence type="ECO:0000256" key="6">
    <source>
        <dbReference type="SAM" id="Coils"/>
    </source>
</evidence>
<evidence type="ECO:0000256" key="2">
    <source>
        <dbReference type="ARBA" id="ARBA00005912"/>
    </source>
</evidence>
<dbReference type="AlphaFoldDB" id="A0A0X8FEA2"/>
<dbReference type="GO" id="GO:0005737">
    <property type="term" value="C:cytoplasm"/>
    <property type="evidence" value="ECO:0007669"/>
    <property type="project" value="UniProtKB-SubCell"/>
</dbReference>
<dbReference type="InterPro" id="IPR023584">
    <property type="entry name" value="Ribosome_recyc_fac_dom"/>
</dbReference>
<dbReference type="PANTHER" id="PTHR20982:SF3">
    <property type="entry name" value="MITOCHONDRIAL RIBOSOME RECYCLING FACTOR PSEUDO 1"/>
    <property type="match status" value="1"/>
</dbReference>
<evidence type="ECO:0000259" key="7">
    <source>
        <dbReference type="Pfam" id="PF01765"/>
    </source>
</evidence>
<dbReference type="CDD" id="cd00520">
    <property type="entry name" value="RRF"/>
    <property type="match status" value="1"/>
</dbReference>
<comment type="function">
    <text evidence="5">Responsible for the release of ribosomes from messenger RNA at the termination of protein biosynthesis. May increase the efficiency of translation by recycling ribosomes from one round of translation to another.</text>
</comment>
<evidence type="ECO:0000313" key="12">
    <source>
        <dbReference type="Proteomes" id="UP000594771"/>
    </source>
</evidence>
<dbReference type="InterPro" id="IPR036191">
    <property type="entry name" value="RRF_sf"/>
</dbReference>
<dbReference type="PANTHER" id="PTHR20982">
    <property type="entry name" value="RIBOSOME RECYCLING FACTOR"/>
    <property type="match status" value="1"/>
</dbReference>
<keyword evidence="3 5" id="KW-0963">Cytoplasm</keyword>
<dbReference type="FunFam" id="3.30.1360.40:FF:000001">
    <property type="entry name" value="Ribosome-recycling factor"/>
    <property type="match status" value="1"/>
</dbReference>
<keyword evidence="4 5" id="KW-0648">Protein biosynthesis</keyword>
<dbReference type="EMBL" id="QMHM01000016">
    <property type="protein sequence ID" value="RAV78097.1"/>
    <property type="molecule type" value="Genomic_DNA"/>
</dbReference>
<reference evidence="9 12" key="2">
    <citation type="submission" date="2020-12" db="EMBL/GenBank/DDBJ databases">
        <title>FDA dAtabase for Regulatory Grade micrObial Sequences (FDA-ARGOS): Supporting development and validation of Infectious Disease Dx tests.</title>
        <authorList>
            <person name="Sproer C."/>
            <person name="Gronow S."/>
            <person name="Severitt S."/>
            <person name="Schroder I."/>
            <person name="Tallon L."/>
            <person name="Sadzewicz L."/>
            <person name="Zhao X."/>
            <person name="Boylan J."/>
            <person name="Ott S."/>
            <person name="Bowen H."/>
            <person name="Vavikolanu K."/>
            <person name="Mehta A."/>
            <person name="Aluvathingal J."/>
            <person name="Nadendla S."/>
            <person name="Lowell S."/>
            <person name="Myers T."/>
            <person name="Yan Y."/>
            <person name="Sichtig H."/>
        </authorList>
    </citation>
    <scope>NUCLEOTIDE SEQUENCE [LARGE SCALE GENOMIC DNA]</scope>
    <source>
        <strain evidence="9 12">FDAARGOS_911</strain>
    </source>
</reference>
<proteinExistence type="inferred from homology"/>
<evidence type="ECO:0000313" key="10">
    <source>
        <dbReference type="EMBL" id="RAV78097.1"/>
    </source>
</evidence>
<comment type="similarity">
    <text evidence="2 5">Belongs to the RRF family.</text>
</comment>
<dbReference type="FunFam" id="1.10.132.20:FF:000001">
    <property type="entry name" value="Ribosome-recycling factor"/>
    <property type="match status" value="1"/>
</dbReference>
<dbReference type="NCBIfam" id="TIGR00496">
    <property type="entry name" value="frr"/>
    <property type="match status" value="1"/>
</dbReference>
<dbReference type="Gene3D" id="3.30.1360.40">
    <property type="match status" value="1"/>
</dbReference>
<evidence type="ECO:0000256" key="5">
    <source>
        <dbReference type="HAMAP-Rule" id="MF_00040"/>
    </source>
</evidence>
<dbReference type="Pfam" id="PF01765">
    <property type="entry name" value="RRF"/>
    <property type="match status" value="1"/>
</dbReference>
<feature type="coiled-coil region" evidence="6">
    <location>
        <begin position="122"/>
        <end position="160"/>
    </location>
</feature>
<evidence type="ECO:0000256" key="1">
    <source>
        <dbReference type="ARBA" id="ARBA00004496"/>
    </source>
</evidence>
<evidence type="ECO:0000256" key="3">
    <source>
        <dbReference type="ARBA" id="ARBA00022490"/>
    </source>
</evidence>
<dbReference type="Proteomes" id="UP000251923">
    <property type="component" value="Unassembled WGS sequence"/>
</dbReference>
<feature type="domain" description="Ribosome recycling factor" evidence="7">
    <location>
        <begin position="21"/>
        <end position="184"/>
    </location>
</feature>
<dbReference type="Proteomes" id="UP001069145">
    <property type="component" value="Unassembled WGS sequence"/>
</dbReference>
<evidence type="ECO:0000313" key="9">
    <source>
        <dbReference type="EMBL" id="QPS00930.1"/>
    </source>
</evidence>
<dbReference type="GO" id="GO:0043023">
    <property type="term" value="F:ribosomal large subunit binding"/>
    <property type="evidence" value="ECO:0007669"/>
    <property type="project" value="TreeGrafter"/>
</dbReference>
<accession>A0A0X8FEA2</accession>
<dbReference type="OMA" id="FNPMNNG"/>
<dbReference type="EMBL" id="CP065662">
    <property type="protein sequence ID" value="QPS00930.1"/>
    <property type="molecule type" value="Genomic_DNA"/>
</dbReference>
<name>A0A0X8FEA2_9LACT</name>
<keyword evidence="13" id="KW-1185">Reference proteome</keyword>
<reference evidence="10 11" key="1">
    <citation type="submission" date="2018-04" db="EMBL/GenBank/DDBJ databases">
        <title>Aerococcus urinae genomes.</title>
        <authorList>
            <person name="Hilt E."/>
            <person name="Gilbert N.M."/>
            <person name="Thomas-White K."/>
            <person name="Putonti C."/>
            <person name="Lewis A.L."/>
            <person name="Visck K.L."/>
            <person name="Wolfe A.J."/>
        </authorList>
    </citation>
    <scope>NUCLEOTIDE SEQUENCE [LARGE SCALE GENOMIC DNA]</scope>
    <source>
        <strain evidence="10 11">UMB7480</strain>
    </source>
</reference>
<dbReference type="OrthoDB" id="9804006at2"/>
<evidence type="ECO:0000313" key="13">
    <source>
        <dbReference type="Proteomes" id="UP001069145"/>
    </source>
</evidence>
<reference evidence="8" key="3">
    <citation type="submission" date="2022-09" db="EMBL/GenBank/DDBJ databases">
        <title>Aerococcus urinae taxonomy study.</title>
        <authorList>
            <person name="Christensen J."/>
            <person name="Senneby E."/>
        </authorList>
    </citation>
    <scope>NUCLEOTIDE SEQUENCE</scope>
    <source>
        <strain evidence="8">NLD-066-U95</strain>
    </source>
</reference>
<evidence type="ECO:0000256" key="4">
    <source>
        <dbReference type="ARBA" id="ARBA00022917"/>
    </source>
</evidence>
<dbReference type="RefSeq" id="WP_013669985.1">
    <property type="nucleotide sequence ID" value="NZ_CAJHLF010000002.1"/>
</dbReference>
<gene>
    <name evidence="5 8" type="primary">frr</name>
    <name evidence="10" type="ORF">DBT54_07650</name>
    <name evidence="9" type="ORF">I6G68_05915</name>
    <name evidence="8" type="ORF">ODY43_01190</name>
</gene>
<keyword evidence="6" id="KW-0175">Coiled coil</keyword>
<dbReference type="GeneID" id="86970772"/>
<dbReference type="KEGG" id="aun:AWM73_04140"/>
<comment type="subcellular location">
    <subcellularLocation>
        <location evidence="1 5">Cytoplasm</location>
    </subcellularLocation>
</comment>
<evidence type="ECO:0000313" key="11">
    <source>
        <dbReference type="Proteomes" id="UP000251923"/>
    </source>
</evidence>
<dbReference type="SUPFAM" id="SSF55194">
    <property type="entry name" value="Ribosome recycling factor, RRF"/>
    <property type="match status" value="1"/>
</dbReference>
<dbReference type="InterPro" id="IPR002661">
    <property type="entry name" value="Ribosome_recyc_fac"/>
</dbReference>